<dbReference type="SUPFAM" id="SSF52540">
    <property type="entry name" value="P-loop containing nucleoside triphosphate hydrolases"/>
    <property type="match status" value="1"/>
</dbReference>
<dbReference type="Pfam" id="PF13304">
    <property type="entry name" value="AAA_21"/>
    <property type="match status" value="1"/>
</dbReference>
<keyword evidence="2" id="KW-0067">ATP-binding</keyword>
<proteinExistence type="predicted"/>
<feature type="domain" description="ATPase AAA-type core" evidence="1">
    <location>
        <begin position="51"/>
        <end position="350"/>
    </location>
</feature>
<dbReference type="RefSeq" id="WP_171300752.1">
    <property type="nucleotide sequence ID" value="NZ_CP184653.1"/>
</dbReference>
<dbReference type="GO" id="GO:0016887">
    <property type="term" value="F:ATP hydrolysis activity"/>
    <property type="evidence" value="ECO:0007669"/>
    <property type="project" value="InterPro"/>
</dbReference>
<protein>
    <submittedName>
        <fullName evidence="2">ATP-binding protein</fullName>
    </submittedName>
</protein>
<organism evidence="2 3">
    <name type="scientific">Enterococcus cecorum</name>
    <dbReference type="NCBI Taxonomy" id="44008"/>
    <lineage>
        <taxon>Bacteria</taxon>
        <taxon>Bacillati</taxon>
        <taxon>Bacillota</taxon>
        <taxon>Bacilli</taxon>
        <taxon>Lactobacillales</taxon>
        <taxon>Enterococcaceae</taxon>
        <taxon>Enterococcus</taxon>
    </lineage>
</organism>
<reference evidence="2" key="1">
    <citation type="submission" date="2023-03" db="EMBL/GenBank/DDBJ databases">
        <authorList>
            <person name="Shen W."/>
            <person name="Cai J."/>
        </authorList>
    </citation>
    <scope>NUCLEOTIDE SEQUENCE</scope>
    <source>
        <strain evidence="2">B245-2</strain>
    </source>
</reference>
<sequence length="419" mass="48200">MLLEFVFQNVLSYKNEAYFSMETGARLRKYKDTHTMQISNHTLLKSSLTFGANASGKSNLLKAFELLRSVILNPTSSSVQQIPFSPFVLTNDKSKGESSFQITLFSSGFVYRYTLVYSARNISYEKLEIEKQDKFEVYFERENQKFDVPSNLLSYRENIRENATLLFMAQSLNDTHAKNVFKWFAEDLIIVDKESINTEMFKLLEDDLNKKLFISFLQAADIQIEDVEIRVEEANVTNELRTLLQQFSGNDIAKNLHIRKLYIIHKTYDENGKANGLAAIPFNAESDGTKRIISIALTILSRRTESKVIMIDEFDDSFHLELSQALLDVFNTKENINQFILTTHELQLMDQHLRKDQINFVEKAYDGSSQLFSLFDFDSESFKRDDISYMKRYLSGQFGAAPIISLDGLVDAVSKTSEV</sequence>
<evidence type="ECO:0000259" key="1">
    <source>
        <dbReference type="Pfam" id="PF13304"/>
    </source>
</evidence>
<accession>A0AAW8TVP2</accession>
<comment type="caution">
    <text evidence="2">The sequence shown here is derived from an EMBL/GenBank/DDBJ whole genome shotgun (WGS) entry which is preliminary data.</text>
</comment>
<dbReference type="GO" id="GO:0005524">
    <property type="term" value="F:ATP binding"/>
    <property type="evidence" value="ECO:0007669"/>
    <property type="project" value="UniProtKB-KW"/>
</dbReference>
<dbReference type="Proteomes" id="UP001255696">
    <property type="component" value="Unassembled WGS sequence"/>
</dbReference>
<name>A0AAW8TVP2_9ENTE</name>
<gene>
    <name evidence="2" type="ORF">P7H47_11720</name>
</gene>
<evidence type="ECO:0000313" key="3">
    <source>
        <dbReference type="Proteomes" id="UP001255696"/>
    </source>
</evidence>
<keyword evidence="2" id="KW-0547">Nucleotide-binding</keyword>
<dbReference type="InterPro" id="IPR003959">
    <property type="entry name" value="ATPase_AAA_core"/>
</dbReference>
<dbReference type="PANTHER" id="PTHR40396:SF1">
    <property type="entry name" value="ATPASE AAA-TYPE CORE DOMAIN-CONTAINING PROTEIN"/>
    <property type="match status" value="1"/>
</dbReference>
<dbReference type="AlphaFoldDB" id="A0AAW8TVP2"/>
<dbReference type="InterPro" id="IPR027417">
    <property type="entry name" value="P-loop_NTPase"/>
</dbReference>
<evidence type="ECO:0000313" key="2">
    <source>
        <dbReference type="EMBL" id="MDT2797901.1"/>
    </source>
</evidence>
<dbReference type="Gene3D" id="3.40.50.300">
    <property type="entry name" value="P-loop containing nucleotide triphosphate hydrolases"/>
    <property type="match status" value="1"/>
</dbReference>
<dbReference type="EMBL" id="JARQBI010000057">
    <property type="protein sequence ID" value="MDT2797901.1"/>
    <property type="molecule type" value="Genomic_DNA"/>
</dbReference>
<dbReference type="PANTHER" id="PTHR40396">
    <property type="entry name" value="ATPASE-LIKE PROTEIN"/>
    <property type="match status" value="1"/>
</dbReference>